<keyword evidence="2" id="KW-1185">Reference proteome</keyword>
<sequence length="199" mass="21865">MRKLRLVYSDPDATDSSSDEGSDQAKPGNKSKRLVRVIDLADIKKPRELVPPKKRIRVSNANSNRPFKSPYVGVRQRKWGSWAAEIRNPFTKTRVWLGTFGSAEEARRAYLKKRVEFDMQAAKQKEASSVVESDASVDVGSSDSSNSVSKQGSDSGNGGGLVSRLEIGSMIIDNNGFLLGEFSHLDDLRICDVEEGDSA</sequence>
<gene>
    <name evidence="1" type="ORF">Vadar_021362</name>
</gene>
<accession>A0ACB7XJ00</accession>
<proteinExistence type="predicted"/>
<comment type="caution">
    <text evidence="1">The sequence shown here is derived from an EMBL/GenBank/DDBJ whole genome shotgun (WGS) entry which is preliminary data.</text>
</comment>
<reference evidence="1 2" key="1">
    <citation type="journal article" date="2021" name="Hortic Res">
        <title>High-quality reference genome and annotation aids understanding of berry development for evergreen blueberry (Vaccinium darrowii).</title>
        <authorList>
            <person name="Yu J."/>
            <person name="Hulse-Kemp A.M."/>
            <person name="Babiker E."/>
            <person name="Staton M."/>
        </authorList>
    </citation>
    <scope>NUCLEOTIDE SEQUENCE [LARGE SCALE GENOMIC DNA]</scope>
    <source>
        <strain evidence="2">cv. NJ 8807/NJ 8810</strain>
        <tissue evidence="1">Young leaf</tissue>
    </source>
</reference>
<organism evidence="1 2">
    <name type="scientific">Vaccinium darrowii</name>
    <dbReference type="NCBI Taxonomy" id="229202"/>
    <lineage>
        <taxon>Eukaryota</taxon>
        <taxon>Viridiplantae</taxon>
        <taxon>Streptophyta</taxon>
        <taxon>Embryophyta</taxon>
        <taxon>Tracheophyta</taxon>
        <taxon>Spermatophyta</taxon>
        <taxon>Magnoliopsida</taxon>
        <taxon>eudicotyledons</taxon>
        <taxon>Gunneridae</taxon>
        <taxon>Pentapetalae</taxon>
        <taxon>asterids</taxon>
        <taxon>Ericales</taxon>
        <taxon>Ericaceae</taxon>
        <taxon>Vaccinioideae</taxon>
        <taxon>Vaccinieae</taxon>
        <taxon>Vaccinium</taxon>
    </lineage>
</organism>
<protein>
    <submittedName>
        <fullName evidence="1">Uncharacterized protein</fullName>
    </submittedName>
</protein>
<evidence type="ECO:0000313" key="1">
    <source>
        <dbReference type="EMBL" id="KAH7840771.1"/>
    </source>
</evidence>
<evidence type="ECO:0000313" key="2">
    <source>
        <dbReference type="Proteomes" id="UP000828048"/>
    </source>
</evidence>
<name>A0ACB7XJ00_9ERIC</name>
<dbReference type="Proteomes" id="UP000828048">
    <property type="component" value="Chromosome 10"/>
</dbReference>
<dbReference type="EMBL" id="CM037160">
    <property type="protein sequence ID" value="KAH7840771.1"/>
    <property type="molecule type" value="Genomic_DNA"/>
</dbReference>